<reference evidence="11" key="2">
    <citation type="journal article" date="2021" name="Viruses">
        <title>Illuminating the Plant Rhabdovirus Landscape through Metatranscriptomics Data.</title>
        <authorList>
            <person name="Bejerman N."/>
            <person name="Dietzgen R.G."/>
            <person name="Debat H."/>
        </authorList>
    </citation>
    <scope>NUCLEOTIDE SEQUENCE</scope>
</reference>
<comment type="similarity">
    <text evidence="9">Belongs to the nucleorhabdovirus nucleocapsid protein family.</text>
</comment>
<dbReference type="GO" id="GO:0019013">
    <property type="term" value="C:viral nucleocapsid"/>
    <property type="evidence" value="ECO:0007669"/>
    <property type="project" value="UniProtKB-UniRule"/>
</dbReference>
<evidence type="ECO:0000256" key="4">
    <source>
        <dbReference type="ARBA" id="ARBA00022844"/>
    </source>
</evidence>
<dbReference type="GO" id="GO:0003723">
    <property type="term" value="F:RNA binding"/>
    <property type="evidence" value="ECO:0007669"/>
    <property type="project" value="UniProtKB-UniRule"/>
</dbReference>
<dbReference type="RefSeq" id="YP_010802263.1">
    <property type="nucleotide sequence ID" value="NC_076974.1"/>
</dbReference>
<keyword evidence="4 9" id="KW-0946">Virion</keyword>
<keyword evidence="2 9" id="KW-1139">Helical capsid protein</keyword>
<keyword evidence="7 9" id="KW-0687">Ribonucleoprotein</keyword>
<evidence type="ECO:0000313" key="11">
    <source>
        <dbReference type="EMBL" id="DAF42303.1"/>
    </source>
</evidence>
<comment type="function">
    <text evidence="9">Encapsidates the genome, protecting it from nucleases. The encapsidated genomic RNA is termed the nucleocapsid (NC) and serves as template for viral transcription and replication.</text>
</comment>
<dbReference type="KEGG" id="vg:80540990"/>
<evidence type="ECO:0000256" key="5">
    <source>
        <dbReference type="ARBA" id="ARBA00022884"/>
    </source>
</evidence>
<keyword evidence="5 9" id="KW-0694">RNA-binding</keyword>
<dbReference type="GO" id="GO:0030430">
    <property type="term" value="C:host cell cytoplasm"/>
    <property type="evidence" value="ECO:0007669"/>
    <property type="project" value="UniProtKB-SubCell"/>
</dbReference>
<feature type="region of interest" description="Disordered" evidence="10">
    <location>
        <begin position="422"/>
        <end position="464"/>
    </location>
</feature>
<name>A0A8D9PGW7_9RHAB</name>
<dbReference type="GeneID" id="80540990"/>
<organism evidence="11 12">
    <name type="scientific">Rhododendron delavayi virus 1</name>
    <dbReference type="NCBI Taxonomy" id="2793739"/>
    <lineage>
        <taxon>Viruses</taxon>
        <taxon>Riboviria</taxon>
        <taxon>Orthornavirae</taxon>
        <taxon>Negarnaviricota</taxon>
        <taxon>Haploviricotina</taxon>
        <taxon>Monjiviricetes</taxon>
        <taxon>Mononegavirales</taxon>
        <taxon>Rhabdoviridae</taxon>
        <taxon>Betarhabdovirinae</taxon>
        <taxon>Betanucleorhabdovirus</taxon>
        <taxon>Betanucleorhabdovirus rhododendri</taxon>
    </lineage>
</organism>
<dbReference type="GO" id="GO:1990904">
    <property type="term" value="C:ribonucleoprotein complex"/>
    <property type="evidence" value="ECO:0007669"/>
    <property type="project" value="UniProtKB-UniRule"/>
</dbReference>
<keyword evidence="12" id="KW-1185">Reference proteome</keyword>
<evidence type="ECO:0000256" key="3">
    <source>
        <dbReference type="ARBA" id="ARBA00022561"/>
    </source>
</evidence>
<accession>A0A8D9PGW7</accession>
<evidence type="ECO:0000313" key="12">
    <source>
        <dbReference type="Proteomes" id="UP001161633"/>
    </source>
</evidence>
<dbReference type="Pfam" id="PF03216">
    <property type="entry name" value="Rhabdo_ncap_2"/>
    <property type="match status" value="1"/>
</dbReference>
<sequence>MEITLGELTEVRSDYSKISTTSRPERPSGQCEYVPYVFANAVKVPFFAIKSHQDSEIIAHYKKFVVNAELSVTEEMLFEYTSIALGVKSPLDNTQALIANLPYAENLLDPDCKTRVPSAQNKIKIMRTNNTTSSVPLPIPSSSSSTSGMDVEEKTDEQALAICFAYAWATRFIVKSAGQGLSLQLNSMRETFLKLYGKSSKTLDNFSPSENWLSGIRNAFGAFPMVRNTIALYVSSAETQYKTNKPIHNLFRFLFYQSLEFVGMHAYVSMVNIMNKVPISPALVLTWLRVGGAENTIDEIADIMMKHDNGMIEGGANKERLWKYARLINEGHFNRVQTSYAPDVISLLVNIEIKLGLSASSGYNSPLNIYAIAKNESVREVGKAKAEVFIACVNAISSKTKGSSIIDKVHAEKHGGLKVSFGKEGEIKETGQGSRGKRPLEQEGGIPKRPAMESVPVAPLPFST</sequence>
<dbReference type="InterPro" id="IPR004902">
    <property type="entry name" value="Rhabdo_ncap_2"/>
</dbReference>
<comment type="subunit">
    <text evidence="9">Homomultimerizes to form the nucleocapsid. Binds to viral genomic RNA.</text>
</comment>
<keyword evidence="3 9" id="KW-0167">Capsid protein</keyword>
<dbReference type="Proteomes" id="UP001161633">
    <property type="component" value="Segment"/>
</dbReference>
<dbReference type="EMBL" id="BK014301">
    <property type="protein sequence ID" value="DAF42303.1"/>
    <property type="molecule type" value="Viral_cRNA"/>
</dbReference>
<evidence type="ECO:0000256" key="8">
    <source>
        <dbReference type="ARBA" id="ARBA00033344"/>
    </source>
</evidence>
<keyword evidence="9" id="KW-1035">Host cytoplasm</keyword>
<evidence type="ECO:0000256" key="1">
    <source>
        <dbReference type="ARBA" id="ARBA00014389"/>
    </source>
</evidence>
<evidence type="ECO:0000256" key="9">
    <source>
        <dbReference type="RuleBase" id="RU369108"/>
    </source>
</evidence>
<evidence type="ECO:0000256" key="2">
    <source>
        <dbReference type="ARBA" id="ARBA00022497"/>
    </source>
</evidence>
<proteinExistence type="inferred from homology"/>
<evidence type="ECO:0000256" key="6">
    <source>
        <dbReference type="ARBA" id="ARBA00023086"/>
    </source>
</evidence>
<reference evidence="11" key="1">
    <citation type="journal article" date="2021" name="J. Anim. Genet.">
        <title>Illuminating the plant rhabdovirus landscape through metatranscriptomics data.</title>
        <authorList>
            <person name="Bejerman N."/>
            <person name="Dietzgen R.G."/>
            <person name="Debat H."/>
        </authorList>
    </citation>
    <scope>NUCLEOTIDE SEQUENCE</scope>
</reference>
<comment type="subcellular location">
    <subcellularLocation>
        <location evidence="9">Virion</location>
    </subcellularLocation>
    <subcellularLocation>
        <location evidence="9">Host cytoplasm</location>
    </subcellularLocation>
</comment>
<protein>
    <recommendedName>
        <fullName evidence="1 9">Nucleoprotein</fullName>
        <shortName evidence="9">NP</shortName>
        <shortName evidence="9">Protein N</shortName>
    </recommendedName>
    <alternativeName>
        <fullName evidence="8 9">Nucleocapsid protein</fullName>
    </alternativeName>
</protein>
<evidence type="ECO:0000256" key="10">
    <source>
        <dbReference type="SAM" id="MobiDB-lite"/>
    </source>
</evidence>
<evidence type="ECO:0000256" key="7">
    <source>
        <dbReference type="ARBA" id="ARBA00023274"/>
    </source>
</evidence>
<dbReference type="GO" id="GO:0019029">
    <property type="term" value="C:helical viral capsid"/>
    <property type="evidence" value="ECO:0007669"/>
    <property type="project" value="UniProtKB-UniRule"/>
</dbReference>
<keyword evidence="6 9" id="KW-0543">Viral nucleoprotein</keyword>